<dbReference type="InterPro" id="IPR029063">
    <property type="entry name" value="SAM-dependent_MTases_sf"/>
</dbReference>
<feature type="domain" description="Methyltransferase small" evidence="3">
    <location>
        <begin position="23"/>
        <end position="157"/>
    </location>
</feature>
<proteinExistence type="predicted"/>
<evidence type="ECO:0000256" key="2">
    <source>
        <dbReference type="ARBA" id="ARBA00022679"/>
    </source>
</evidence>
<organism evidence="4 5">
    <name type="scientific">Candidatus Gottesmanbacteria bacterium GW2011_GWA1_43_11</name>
    <dbReference type="NCBI Taxonomy" id="1618436"/>
    <lineage>
        <taxon>Bacteria</taxon>
        <taxon>Candidatus Gottesmaniibacteriota</taxon>
    </lineage>
</organism>
<keyword evidence="2 4" id="KW-0808">Transferase</keyword>
<dbReference type="InterPro" id="IPR007848">
    <property type="entry name" value="Small_mtfrase_dom"/>
</dbReference>
<dbReference type="PANTHER" id="PTHR47816:SF4">
    <property type="entry name" value="RIBOSOMAL RNA SMALL SUBUNIT METHYLTRANSFERASE C"/>
    <property type="match status" value="1"/>
</dbReference>
<reference evidence="4 5" key="1">
    <citation type="journal article" date="2015" name="Nature">
        <title>rRNA introns, odd ribosomes, and small enigmatic genomes across a large radiation of phyla.</title>
        <authorList>
            <person name="Brown C.T."/>
            <person name="Hug L.A."/>
            <person name="Thomas B.C."/>
            <person name="Sharon I."/>
            <person name="Castelle C.J."/>
            <person name="Singh A."/>
            <person name="Wilkins M.J."/>
            <person name="Williams K.H."/>
            <person name="Banfield J.F."/>
        </authorList>
    </citation>
    <scope>NUCLEOTIDE SEQUENCE [LARGE SCALE GENOMIC DNA]</scope>
</reference>
<evidence type="ECO:0000256" key="1">
    <source>
        <dbReference type="ARBA" id="ARBA00022603"/>
    </source>
</evidence>
<name>A0A0G1CI41_9BACT</name>
<evidence type="ECO:0000313" key="4">
    <source>
        <dbReference type="EMBL" id="KKS85480.1"/>
    </source>
</evidence>
<dbReference type="SUPFAM" id="SSF53335">
    <property type="entry name" value="S-adenosyl-L-methionine-dependent methyltransferases"/>
    <property type="match status" value="1"/>
</dbReference>
<dbReference type="Gene3D" id="3.40.50.150">
    <property type="entry name" value="Vaccinia Virus protein VP39"/>
    <property type="match status" value="1"/>
</dbReference>
<dbReference type="Pfam" id="PF05175">
    <property type="entry name" value="MTS"/>
    <property type="match status" value="1"/>
</dbReference>
<protein>
    <submittedName>
        <fullName evidence="4">Methyltransferase small</fullName>
    </submittedName>
</protein>
<dbReference type="CDD" id="cd02440">
    <property type="entry name" value="AdoMet_MTases"/>
    <property type="match status" value="1"/>
</dbReference>
<dbReference type="GO" id="GO:0032259">
    <property type="term" value="P:methylation"/>
    <property type="evidence" value="ECO:0007669"/>
    <property type="project" value="UniProtKB-KW"/>
</dbReference>
<keyword evidence="1 4" id="KW-0489">Methyltransferase</keyword>
<accession>A0A0G1CI41</accession>
<dbReference type="EMBL" id="LCFB01000007">
    <property type="protein sequence ID" value="KKS85480.1"/>
    <property type="molecule type" value="Genomic_DNA"/>
</dbReference>
<evidence type="ECO:0000259" key="3">
    <source>
        <dbReference type="Pfam" id="PF05175"/>
    </source>
</evidence>
<gene>
    <name evidence="4" type="ORF">UV59_C0007G0063</name>
</gene>
<evidence type="ECO:0000313" key="5">
    <source>
        <dbReference type="Proteomes" id="UP000034543"/>
    </source>
</evidence>
<dbReference type="STRING" id="1618436.UV59_C0007G0063"/>
<dbReference type="GO" id="GO:0008757">
    <property type="term" value="F:S-adenosylmethionine-dependent methyltransferase activity"/>
    <property type="evidence" value="ECO:0007669"/>
    <property type="project" value="InterPro"/>
</dbReference>
<sequence>MDPYFKKEIIYPYKGIKFVFDVAHTLFSTFAIDHGTDMLIRHTVLNHHKTILDLGCGYGPIGIILAKTNPDSQVTMIDADLLAVRYTTTNIRKNQVANAMAFGSVGMEAVIDKNFDLIVTNIPAKIGDAAITQEFILTPYAHLSFGGELWIVVVNALNRLIPQVGSKNNLDMKLVRKRSGHSLYRIKKSN</sequence>
<comment type="caution">
    <text evidence="4">The sequence shown here is derived from an EMBL/GenBank/DDBJ whole genome shotgun (WGS) entry which is preliminary data.</text>
</comment>
<dbReference type="AlphaFoldDB" id="A0A0G1CI41"/>
<dbReference type="Proteomes" id="UP000034543">
    <property type="component" value="Unassembled WGS sequence"/>
</dbReference>
<dbReference type="InterPro" id="IPR046977">
    <property type="entry name" value="RsmC/RlmG"/>
</dbReference>
<dbReference type="PANTHER" id="PTHR47816">
    <property type="entry name" value="RIBOSOMAL RNA SMALL SUBUNIT METHYLTRANSFERASE C"/>
    <property type="match status" value="1"/>
</dbReference>